<dbReference type="EMBL" id="JASPKY010000321">
    <property type="protein sequence ID" value="KAK9708809.1"/>
    <property type="molecule type" value="Genomic_DNA"/>
</dbReference>
<feature type="signal peptide" evidence="2">
    <location>
        <begin position="1"/>
        <end position="18"/>
    </location>
</feature>
<sequence length="213" mass="22869">MKTSTVLVLVSVLAATSARPPSRFNRFERQQAAAPVPPPPEPAPYPPSGWKPPGPEFPLPEPSPSYGPPSSSYGPPAAGYGPPENAYGPPENAYGPPKNGYGPPQNSYGPPPSEDGLPDITTENSITTETETPAPGSENVQTLVKQGRVDNKNKQRLRLGQRQRSSLLVVPRNQPLILVDDGVQQGKLSRVQILDQDNFGGSVLRPAYIQIYQ</sequence>
<keyword evidence="2" id="KW-0732">Signal</keyword>
<dbReference type="InterPro" id="IPR032011">
    <property type="entry name" value="DUF4794"/>
</dbReference>
<feature type="domain" description="DUF4794" evidence="3">
    <location>
        <begin position="43"/>
        <end position="111"/>
    </location>
</feature>
<reference evidence="4 5" key="1">
    <citation type="journal article" date="2024" name="BMC Genomics">
        <title>De novo assembly and annotation of Popillia japonica's genome with initial clues to its potential as an invasive pest.</title>
        <authorList>
            <person name="Cucini C."/>
            <person name="Boschi S."/>
            <person name="Funari R."/>
            <person name="Cardaioli E."/>
            <person name="Iannotti N."/>
            <person name="Marturano G."/>
            <person name="Paoli F."/>
            <person name="Bruttini M."/>
            <person name="Carapelli A."/>
            <person name="Frati F."/>
            <person name="Nardi F."/>
        </authorList>
    </citation>
    <scope>NUCLEOTIDE SEQUENCE [LARGE SCALE GENOMIC DNA]</scope>
    <source>
        <strain evidence="4">DMR45628</strain>
    </source>
</reference>
<feature type="compositionally biased region" description="Low complexity" evidence="1">
    <location>
        <begin position="68"/>
        <end position="93"/>
    </location>
</feature>
<feature type="chain" id="PRO_5043542131" description="DUF4794 domain-containing protein" evidence="2">
    <location>
        <begin position="19"/>
        <end position="213"/>
    </location>
</feature>
<feature type="compositionally biased region" description="Pro residues" evidence="1">
    <location>
        <begin position="35"/>
        <end position="67"/>
    </location>
</feature>
<feature type="region of interest" description="Disordered" evidence="1">
    <location>
        <begin position="14"/>
        <end position="138"/>
    </location>
</feature>
<name>A0AAW1JWZ7_POPJA</name>
<comment type="caution">
    <text evidence="4">The sequence shown here is derived from an EMBL/GenBank/DDBJ whole genome shotgun (WGS) entry which is preliminary data.</text>
</comment>
<evidence type="ECO:0000313" key="5">
    <source>
        <dbReference type="Proteomes" id="UP001458880"/>
    </source>
</evidence>
<feature type="compositionally biased region" description="Low complexity" evidence="1">
    <location>
        <begin position="120"/>
        <end position="132"/>
    </location>
</feature>
<organism evidence="4 5">
    <name type="scientific">Popillia japonica</name>
    <name type="common">Japanese beetle</name>
    <dbReference type="NCBI Taxonomy" id="7064"/>
    <lineage>
        <taxon>Eukaryota</taxon>
        <taxon>Metazoa</taxon>
        <taxon>Ecdysozoa</taxon>
        <taxon>Arthropoda</taxon>
        <taxon>Hexapoda</taxon>
        <taxon>Insecta</taxon>
        <taxon>Pterygota</taxon>
        <taxon>Neoptera</taxon>
        <taxon>Endopterygota</taxon>
        <taxon>Coleoptera</taxon>
        <taxon>Polyphaga</taxon>
        <taxon>Scarabaeiformia</taxon>
        <taxon>Scarabaeidae</taxon>
        <taxon>Rutelinae</taxon>
        <taxon>Popillia</taxon>
    </lineage>
</organism>
<evidence type="ECO:0000313" key="4">
    <source>
        <dbReference type="EMBL" id="KAK9708809.1"/>
    </source>
</evidence>
<accession>A0AAW1JWZ7</accession>
<dbReference type="Proteomes" id="UP001458880">
    <property type="component" value="Unassembled WGS sequence"/>
</dbReference>
<proteinExistence type="predicted"/>
<gene>
    <name evidence="4" type="ORF">QE152_g26976</name>
</gene>
<evidence type="ECO:0000259" key="3">
    <source>
        <dbReference type="Pfam" id="PF16042"/>
    </source>
</evidence>
<evidence type="ECO:0000256" key="2">
    <source>
        <dbReference type="SAM" id="SignalP"/>
    </source>
</evidence>
<evidence type="ECO:0000256" key="1">
    <source>
        <dbReference type="SAM" id="MobiDB-lite"/>
    </source>
</evidence>
<dbReference type="AlphaFoldDB" id="A0AAW1JWZ7"/>
<protein>
    <recommendedName>
        <fullName evidence="3">DUF4794 domain-containing protein</fullName>
    </recommendedName>
</protein>
<dbReference type="Pfam" id="PF16042">
    <property type="entry name" value="DUF4794"/>
    <property type="match status" value="1"/>
</dbReference>
<keyword evidence="5" id="KW-1185">Reference proteome</keyword>